<feature type="compositionally biased region" description="Basic and acidic residues" evidence="15">
    <location>
        <begin position="327"/>
        <end position="343"/>
    </location>
</feature>
<feature type="domain" description="CS" evidence="18">
    <location>
        <begin position="1976"/>
        <end position="2062"/>
    </location>
</feature>
<dbReference type="SUPFAM" id="SSF52540">
    <property type="entry name" value="P-loop containing nucleoside triphosphate hydrolases"/>
    <property type="match status" value="2"/>
</dbReference>
<dbReference type="SUPFAM" id="SSF48371">
    <property type="entry name" value="ARM repeat"/>
    <property type="match status" value="1"/>
</dbReference>
<feature type="domain" description="Tudor" evidence="16">
    <location>
        <begin position="1151"/>
        <end position="1216"/>
    </location>
</feature>
<keyword evidence="3" id="KW-0677">Repeat</keyword>
<keyword evidence="6" id="KW-0378">Hydrolase</keyword>
<dbReference type="PANTHER" id="PTHR22655:SF2">
    <property type="entry name" value="ATP-DEPENDENT RNA HELICASE TDRD12-RELATED"/>
    <property type="match status" value="1"/>
</dbReference>
<evidence type="ECO:0000256" key="9">
    <source>
        <dbReference type="ARBA" id="ARBA00022871"/>
    </source>
</evidence>
<keyword evidence="10" id="KW-0943">RNA-mediated gene silencing</keyword>
<dbReference type="Proteomes" id="UP001159428">
    <property type="component" value="Unassembled WGS sequence"/>
</dbReference>
<evidence type="ECO:0000256" key="12">
    <source>
        <dbReference type="ARBA" id="ARBA00047984"/>
    </source>
</evidence>
<feature type="region of interest" description="Disordered" evidence="15">
    <location>
        <begin position="255"/>
        <end position="275"/>
    </location>
</feature>
<evidence type="ECO:0000256" key="15">
    <source>
        <dbReference type="SAM" id="MobiDB-lite"/>
    </source>
</evidence>
<dbReference type="SUPFAM" id="SSF49764">
    <property type="entry name" value="HSP20-like chaperones"/>
    <property type="match status" value="1"/>
</dbReference>
<evidence type="ECO:0000256" key="14">
    <source>
        <dbReference type="SAM" id="Coils"/>
    </source>
</evidence>
<keyword evidence="14" id="KW-0175">Coiled coil</keyword>
<dbReference type="PROSITE" id="PS50304">
    <property type="entry name" value="TUDOR"/>
    <property type="match status" value="3"/>
</dbReference>
<dbReference type="Gene3D" id="1.25.10.10">
    <property type="entry name" value="Leucine-rich Repeat Variant"/>
    <property type="match status" value="2"/>
</dbReference>
<feature type="domain" description="Tudor" evidence="16">
    <location>
        <begin position="59"/>
        <end position="121"/>
    </location>
</feature>
<feature type="region of interest" description="Disordered" evidence="15">
    <location>
        <begin position="1885"/>
        <end position="1946"/>
    </location>
</feature>
<dbReference type="InterPro" id="IPR016024">
    <property type="entry name" value="ARM-type_fold"/>
</dbReference>
<evidence type="ECO:0000256" key="13">
    <source>
        <dbReference type="PROSITE-ProRule" id="PRU00259"/>
    </source>
</evidence>
<dbReference type="InterPro" id="IPR027417">
    <property type="entry name" value="P-loop_NTPase"/>
</dbReference>
<dbReference type="SMART" id="SM00487">
    <property type="entry name" value="DEXDc"/>
    <property type="match status" value="1"/>
</dbReference>
<dbReference type="Gene3D" id="2.60.40.790">
    <property type="match status" value="1"/>
</dbReference>
<dbReference type="FunFam" id="2.30.30.140:FF:000018">
    <property type="entry name" value="Serine/threonine-protein kinase 31"/>
    <property type="match status" value="1"/>
</dbReference>
<dbReference type="SUPFAM" id="SSF63748">
    <property type="entry name" value="Tudor/PWWP/MBT"/>
    <property type="match status" value="3"/>
</dbReference>
<dbReference type="GO" id="GO:0003724">
    <property type="term" value="F:RNA helicase activity"/>
    <property type="evidence" value="ECO:0007669"/>
    <property type="project" value="UniProtKB-EC"/>
</dbReference>
<evidence type="ECO:0000259" key="16">
    <source>
        <dbReference type="PROSITE" id="PS50304"/>
    </source>
</evidence>
<keyword evidence="7" id="KW-0347">Helicase</keyword>
<dbReference type="Pfam" id="PF00567">
    <property type="entry name" value="TUDOR"/>
    <property type="match status" value="3"/>
</dbReference>
<reference evidence="19 20" key="1">
    <citation type="submission" date="2022-05" db="EMBL/GenBank/DDBJ databases">
        <authorList>
            <consortium name="Genoscope - CEA"/>
            <person name="William W."/>
        </authorList>
    </citation>
    <scope>NUCLEOTIDE SEQUENCE [LARGE SCALE GENOMIC DNA]</scope>
</reference>
<evidence type="ECO:0000256" key="4">
    <source>
        <dbReference type="ARBA" id="ARBA00022741"/>
    </source>
</evidence>
<feature type="repeat" description="ARM" evidence="13">
    <location>
        <begin position="1731"/>
        <end position="1774"/>
    </location>
</feature>
<dbReference type="InterPro" id="IPR002999">
    <property type="entry name" value="Tudor"/>
</dbReference>
<evidence type="ECO:0000256" key="2">
    <source>
        <dbReference type="ARBA" id="ARBA00022473"/>
    </source>
</evidence>
<feature type="compositionally biased region" description="Basic and acidic residues" evidence="15">
    <location>
        <begin position="2104"/>
        <end position="2116"/>
    </location>
</feature>
<dbReference type="CDD" id="cd06465">
    <property type="entry name" value="p23_hB-ind1_like"/>
    <property type="match status" value="1"/>
</dbReference>
<dbReference type="PROSITE" id="PS51203">
    <property type="entry name" value="CS"/>
    <property type="match status" value="1"/>
</dbReference>
<gene>
    <name evidence="19" type="ORF">PMEA_00000826</name>
</gene>
<evidence type="ECO:0000313" key="19">
    <source>
        <dbReference type="EMBL" id="CAH3031983.1"/>
    </source>
</evidence>
<dbReference type="PROSITE" id="PS51192">
    <property type="entry name" value="HELICASE_ATP_BIND_1"/>
    <property type="match status" value="1"/>
</dbReference>
<evidence type="ECO:0000259" key="17">
    <source>
        <dbReference type="PROSITE" id="PS51192"/>
    </source>
</evidence>
<dbReference type="InterPro" id="IPR007052">
    <property type="entry name" value="CS_dom"/>
</dbReference>
<feature type="coiled-coil region" evidence="14">
    <location>
        <begin position="1367"/>
        <end position="1394"/>
    </location>
</feature>
<organism evidence="19 20">
    <name type="scientific">Pocillopora meandrina</name>
    <dbReference type="NCBI Taxonomy" id="46732"/>
    <lineage>
        <taxon>Eukaryota</taxon>
        <taxon>Metazoa</taxon>
        <taxon>Cnidaria</taxon>
        <taxon>Anthozoa</taxon>
        <taxon>Hexacorallia</taxon>
        <taxon>Scleractinia</taxon>
        <taxon>Astrocoeniina</taxon>
        <taxon>Pocilloporidae</taxon>
        <taxon>Pocillopora</taxon>
    </lineage>
</organism>
<evidence type="ECO:0000256" key="5">
    <source>
        <dbReference type="ARBA" id="ARBA00022782"/>
    </source>
</evidence>
<dbReference type="GO" id="GO:0016787">
    <property type="term" value="F:hydrolase activity"/>
    <property type="evidence" value="ECO:0007669"/>
    <property type="project" value="UniProtKB-KW"/>
</dbReference>
<dbReference type="InterPro" id="IPR014001">
    <property type="entry name" value="Helicase_ATP-bd"/>
</dbReference>
<feature type="region of interest" description="Disordered" evidence="15">
    <location>
        <begin position="2089"/>
        <end position="2116"/>
    </location>
</feature>
<evidence type="ECO:0000313" key="20">
    <source>
        <dbReference type="Proteomes" id="UP001159428"/>
    </source>
</evidence>
<dbReference type="EMBL" id="CALNXJ010000001">
    <property type="protein sequence ID" value="CAH3031983.1"/>
    <property type="molecule type" value="Genomic_DNA"/>
</dbReference>
<evidence type="ECO:0000256" key="11">
    <source>
        <dbReference type="ARBA" id="ARBA00023254"/>
    </source>
</evidence>
<feature type="region of interest" description="Disordered" evidence="15">
    <location>
        <begin position="396"/>
        <end position="432"/>
    </location>
</feature>
<feature type="domain" description="Helicase ATP-binding" evidence="17">
    <location>
        <begin position="664"/>
        <end position="854"/>
    </location>
</feature>
<dbReference type="Gene3D" id="3.40.50.300">
    <property type="entry name" value="P-loop containing nucleotide triphosphate hydrolases"/>
    <property type="match status" value="2"/>
</dbReference>
<dbReference type="SMART" id="SM00185">
    <property type="entry name" value="ARM"/>
    <property type="match status" value="6"/>
</dbReference>
<comment type="caution">
    <text evidence="19">The sequence shown here is derived from an EMBL/GenBank/DDBJ whole genome shotgun (WGS) entry which is preliminary data.</text>
</comment>
<evidence type="ECO:0000256" key="6">
    <source>
        <dbReference type="ARBA" id="ARBA00022801"/>
    </source>
</evidence>
<dbReference type="InterPro" id="IPR008978">
    <property type="entry name" value="HSP20-like_chaperone"/>
</dbReference>
<evidence type="ECO:0000256" key="10">
    <source>
        <dbReference type="ARBA" id="ARBA00023158"/>
    </source>
</evidence>
<keyword evidence="4" id="KW-0547">Nucleotide-binding</keyword>
<evidence type="ECO:0000256" key="7">
    <source>
        <dbReference type="ARBA" id="ARBA00022806"/>
    </source>
</evidence>
<keyword evidence="8" id="KW-0067">ATP-binding</keyword>
<dbReference type="EC" id="3.6.4.13" evidence="1"/>
<comment type="catalytic activity">
    <reaction evidence="12">
        <text>ATP + H2O = ADP + phosphate + H(+)</text>
        <dbReference type="Rhea" id="RHEA:13065"/>
        <dbReference type="ChEBI" id="CHEBI:15377"/>
        <dbReference type="ChEBI" id="CHEBI:15378"/>
        <dbReference type="ChEBI" id="CHEBI:30616"/>
        <dbReference type="ChEBI" id="CHEBI:43474"/>
        <dbReference type="ChEBI" id="CHEBI:456216"/>
        <dbReference type="EC" id="3.6.4.13"/>
    </reaction>
</comment>
<evidence type="ECO:0000256" key="3">
    <source>
        <dbReference type="ARBA" id="ARBA00022737"/>
    </source>
</evidence>
<name>A0AAU9VML7_9CNID</name>
<keyword evidence="20" id="KW-1185">Reference proteome</keyword>
<feature type="domain" description="Tudor" evidence="16">
    <location>
        <begin position="1394"/>
        <end position="1453"/>
    </location>
</feature>
<feature type="repeat" description="ARM" evidence="13">
    <location>
        <begin position="1646"/>
        <end position="1689"/>
    </location>
</feature>
<evidence type="ECO:0000256" key="8">
    <source>
        <dbReference type="ARBA" id="ARBA00022840"/>
    </source>
</evidence>
<dbReference type="InterPro" id="IPR000225">
    <property type="entry name" value="Armadillo"/>
</dbReference>
<dbReference type="GO" id="GO:0003676">
    <property type="term" value="F:nucleic acid binding"/>
    <property type="evidence" value="ECO:0007669"/>
    <property type="project" value="InterPro"/>
</dbReference>
<dbReference type="InterPro" id="IPR035437">
    <property type="entry name" value="SNase_OB-fold_sf"/>
</dbReference>
<dbReference type="CDD" id="cd20435">
    <property type="entry name" value="Tudor_TDRD12_rpt2"/>
    <property type="match status" value="1"/>
</dbReference>
<dbReference type="GO" id="GO:0007283">
    <property type="term" value="P:spermatogenesis"/>
    <property type="evidence" value="ECO:0007669"/>
    <property type="project" value="UniProtKB-KW"/>
</dbReference>
<dbReference type="GO" id="GO:0042078">
    <property type="term" value="P:germ-line stem cell division"/>
    <property type="evidence" value="ECO:0007669"/>
    <property type="project" value="TreeGrafter"/>
</dbReference>
<keyword evidence="11" id="KW-0469">Meiosis</keyword>
<dbReference type="Pfam" id="PF00270">
    <property type="entry name" value="DEAD"/>
    <property type="match status" value="1"/>
</dbReference>
<feature type="compositionally biased region" description="Acidic residues" evidence="15">
    <location>
        <begin position="1898"/>
        <end position="1916"/>
    </location>
</feature>
<feature type="region of interest" description="Disordered" evidence="15">
    <location>
        <begin position="320"/>
        <end position="343"/>
    </location>
</feature>
<dbReference type="InterPro" id="IPR011545">
    <property type="entry name" value="DEAD/DEAH_box_helicase_dom"/>
</dbReference>
<keyword evidence="5" id="KW-0221">Differentiation</keyword>
<dbReference type="Pfam" id="PF00514">
    <property type="entry name" value="Arm"/>
    <property type="match status" value="2"/>
</dbReference>
<dbReference type="Pfam" id="PF04969">
    <property type="entry name" value="CS"/>
    <property type="match status" value="1"/>
</dbReference>
<dbReference type="SMART" id="SM00333">
    <property type="entry name" value="TUDOR"/>
    <property type="match status" value="3"/>
</dbReference>
<dbReference type="GO" id="GO:0005524">
    <property type="term" value="F:ATP binding"/>
    <property type="evidence" value="ECO:0007669"/>
    <property type="project" value="UniProtKB-KW"/>
</dbReference>
<feature type="compositionally biased region" description="Basic and acidic residues" evidence="15">
    <location>
        <begin position="410"/>
        <end position="422"/>
    </location>
</feature>
<accession>A0AAU9VML7</accession>
<dbReference type="Gene3D" id="2.30.30.140">
    <property type="match status" value="3"/>
</dbReference>
<dbReference type="PANTHER" id="PTHR22655">
    <property type="entry name" value="ATP-DEPENDENT RNA HELICASE TDRD12-RELATED"/>
    <property type="match status" value="1"/>
</dbReference>
<evidence type="ECO:0000259" key="18">
    <source>
        <dbReference type="PROSITE" id="PS51203"/>
    </source>
</evidence>
<sequence>MLQGKMADGIAVGNFPRKVINAGNFWAHPVAGSSSEFQDFMGKLNDHFRKDTNSQANNQVEKGQMCVVRRTSDNCWYRARVQTVLQTLTGPQASVFLVDMAESTLVPCCRIREIPELFQNIPFQAMECLLVGVQPLGLVTSYFDLTTSKQVTDHWDEAATNLFKTLIQGCKLQVTIHKQDEKGKYHVLLLADSGYAQVCVNDELVLNGFATNFSEDLEKPRIKTTKAAKLKAMGEKFQKEGEEMLKNMKEYVRHGNFSGSEESNSTDEESMSQRSTNRYLGIRESPLVVLRQQVLGHGSCQENNSSLQKPLARLPEGACEGLSSQRLSEEKTFSSEKSEDELMHGFRKPAAASSDNNSGRVRFLSSRLPATGSGMREGFHPMSSKSPDAVNLKPILKKKSAHSGSSTEADEFRPRRRADRDGSGVSYCEIPEFSSNGSNGEIFLKEIEEKEQSPRNSSISVDTLFSQHNVRLPFENSISTKKTVQETESLSKTTAVANRNEEDRQRLLSSIKTLKETCKRDCGSTLDPSTDLVQICEPPTTKSSSEIACRSEHSPIQSSTSLHVVEGRNLSEKSTQLSQLLQTSCGFFEKSPLPSEILLPTQKSASPVQRTTSGKKLLYSDGVIVCSEGAPAPKPVFSPEFCPFPHYLLRLGILNPSLLQAHAWPALLRGRDLVGICQANDAQIHAYLLPIIYQLVEEREIYADLPKFSSGPQFLILASTWGAVVDIFRQCRLILAKNRNIRVQLIFAAGAEENQIIPLVNGCEILIATPPCFLRMLRKCYISLDRLCHLVFHDADIMVEDFTSEIKCIMRHYAKLLKSQPCRSAPRQAVVMASSWSVGIASLVKAYLGNPVVLIPDMIEAAIYRGVQQIVTFCSESQRDVELLGYLESFISTKDICVFTSTAAEAENVGQILNANCYFALVAHNFLPPHELDNIQRQWNTPHTTDTMPVLVIAEDVIGQMNITNASCVIHFNFPGSKTRFSKRLSTLAGTFTSSEEHGCVSVIFVTDGRNMYHAPSIRQLVQRSGQEVPQLLDAMADLAKQAKKVKELCYSLKAFGTCRYQRGTRNCLQRHSVLAELDKPAKGIPTSGIVKILITSVMDATCYWVRILEHKPSDANPLNSRTVDCTEFLELTMAVSRWYADSNHRVKQELVSIGDLCAVKLINSSSYNRVKVCYVTKEDHSKKPAEVRVQYVDRGNFECVHVDRLLQLPPQFHSCPFQAVEVFVCRLQPLDKDTDWTDETAAYITRLIEGKEMEGKVVLSLGNTMWLDPLVERKYLPNINVTTNALNVRMELLREKRAAENKQHVSLLRNLCQGVIVLQPLEGGQTRVSDVSEQLPALETSVLPEEGFHSVYVSAVENPGLFFVQLKSSEESLEDLKQKINSGVNKVESEENEIPIGSLCVAKFSEDDLWYRARVLGSRPDKEYDVFYVDFGDREWVTADRIVPAWNDILQLPLQAVECSLVHVEPLEKEWSDESSDAFWEMVTDQLLFAKVKSKSASLVAGCHRFAIELYNTNTEHDVIISHEMVATGHAQTSAEGFKILFPHSFISSEQHNYKFSYQRIPDMCLQAHRCLDLVKKAEIVKEVQSIVLNNEKSKDDIRDCGGVQALCRLLSLSRDPLVLQHILASLASLSFDNASNCDEVTSQGGLQTMCYLLGKTKNSVIQESIAWALKNLATTERNQNEARTRGGLQAFCELLRTTMDDKVLERVTWAIGSLVDDNTRNCQAVRDCGGLKTMCELVSLTYSENVLERTMWALGNLAIDNKNRNFIRQYGGLENICKKLQESTSQQIIKQGALTLKTLASSNQHNKDVMVRLGMIGTLRSLMTNEQQSLGIIPRRVCGDLLQRLLGSAAGNIHTTSSTATAPDDRTEECAIASGIIVKQEPETRSVNGLVQNGDIDSEDDDDLPPLGGEDSDEKNERIPSAMITPAPNTSENLSPRENFSRSETQGIAAARSTVSVRNHVGPRAEENDLDPFSVHPKTVWSQTRELVRVCVKLRGVERQQTEITASRLKFSTQLRHVVYELDMELLEEIDPEQSTVIVKGSEVQILLKKRNHAVWTRLLKSKEKLPYVSIDFDRWEVWSSSEEDETEDDVNFRAAPTNPENSHHTSEDSREGRKLVLLPEMLVSGSESDTDETLPSDVDCLKFY</sequence>
<dbReference type="Gene3D" id="2.40.50.90">
    <property type="match status" value="3"/>
</dbReference>
<dbReference type="InterPro" id="IPR011989">
    <property type="entry name" value="ARM-like"/>
</dbReference>
<dbReference type="PROSITE" id="PS50176">
    <property type="entry name" value="ARM_REPEAT"/>
    <property type="match status" value="2"/>
</dbReference>
<dbReference type="GO" id="GO:0051321">
    <property type="term" value="P:meiotic cell cycle"/>
    <property type="evidence" value="ECO:0007669"/>
    <property type="project" value="UniProtKB-KW"/>
</dbReference>
<keyword evidence="2" id="KW-0217">Developmental protein</keyword>
<feature type="compositionally biased region" description="Polar residues" evidence="15">
    <location>
        <begin position="1929"/>
        <end position="1946"/>
    </location>
</feature>
<proteinExistence type="predicted"/>
<evidence type="ECO:0000256" key="1">
    <source>
        <dbReference type="ARBA" id="ARBA00012552"/>
    </source>
</evidence>
<keyword evidence="9" id="KW-0744">Spermatogenesis</keyword>
<protein>
    <recommendedName>
        <fullName evidence="1">RNA helicase</fullName>
        <ecNumber evidence="1">3.6.4.13</ecNumber>
    </recommendedName>
</protein>
<dbReference type="GO" id="GO:0031047">
    <property type="term" value="P:regulatory ncRNA-mediated gene silencing"/>
    <property type="evidence" value="ECO:0007669"/>
    <property type="project" value="UniProtKB-KW"/>
</dbReference>